<dbReference type="GO" id="GO:0006508">
    <property type="term" value="P:proteolysis"/>
    <property type="evidence" value="ECO:0007669"/>
    <property type="project" value="InterPro"/>
</dbReference>
<evidence type="ECO:0000313" key="14">
    <source>
        <dbReference type="EMBL" id="VUX17445.1"/>
    </source>
</evidence>
<evidence type="ECO:0000256" key="3">
    <source>
        <dbReference type="ARBA" id="ARBA00022801"/>
    </source>
</evidence>
<dbReference type="EC" id="3.4.16.4" evidence="14"/>
<feature type="active site" evidence="7">
    <location>
        <position position="176"/>
    </location>
</feature>
<evidence type="ECO:0000256" key="2">
    <source>
        <dbReference type="ARBA" id="ARBA00022729"/>
    </source>
</evidence>
<dbReference type="RefSeq" id="WP_144101238.1">
    <property type="nucleotide sequence ID" value="NZ_CABHNM010000054.1"/>
</dbReference>
<evidence type="ECO:0000256" key="5">
    <source>
        <dbReference type="ARBA" id="ARBA00022984"/>
    </source>
</evidence>
<dbReference type="EMBL" id="CABHNM010000054">
    <property type="protein sequence ID" value="VUX17445.1"/>
    <property type="molecule type" value="Genomic_DNA"/>
</dbReference>
<keyword evidence="14" id="KW-0645">Protease</keyword>
<dbReference type="GO" id="GO:0009002">
    <property type="term" value="F:serine-type D-Ala-D-Ala carboxypeptidase activity"/>
    <property type="evidence" value="ECO:0007669"/>
    <property type="project" value="UniProtKB-EC"/>
</dbReference>
<evidence type="ECO:0000256" key="1">
    <source>
        <dbReference type="ARBA" id="ARBA00007164"/>
    </source>
</evidence>
<dbReference type="InterPro" id="IPR012338">
    <property type="entry name" value="Beta-lactam/transpept-like"/>
</dbReference>
<dbReference type="PRINTS" id="PR00725">
    <property type="entry name" value="DADACBPTASE1"/>
</dbReference>
<keyword evidence="2 12" id="KW-0732">Signal</keyword>
<dbReference type="GO" id="GO:0008360">
    <property type="term" value="P:regulation of cell shape"/>
    <property type="evidence" value="ECO:0007669"/>
    <property type="project" value="UniProtKB-KW"/>
</dbReference>
<evidence type="ECO:0000313" key="15">
    <source>
        <dbReference type="Proteomes" id="UP000398619"/>
    </source>
</evidence>
<evidence type="ECO:0000256" key="9">
    <source>
        <dbReference type="RuleBase" id="RU004016"/>
    </source>
</evidence>
<feature type="domain" description="Peptidase S11 D-alanyl-D-alanine carboxypeptidase A N-terminal" evidence="13">
    <location>
        <begin position="91"/>
        <end position="320"/>
    </location>
</feature>
<evidence type="ECO:0000256" key="4">
    <source>
        <dbReference type="ARBA" id="ARBA00022960"/>
    </source>
</evidence>
<organism evidence="14 15">
    <name type="scientific">Dorea longicatena</name>
    <dbReference type="NCBI Taxonomy" id="88431"/>
    <lineage>
        <taxon>Bacteria</taxon>
        <taxon>Bacillati</taxon>
        <taxon>Bacillota</taxon>
        <taxon>Clostridia</taxon>
        <taxon>Lachnospirales</taxon>
        <taxon>Lachnospiraceae</taxon>
        <taxon>Dorea</taxon>
    </lineage>
</organism>
<keyword evidence="14" id="KW-0121">Carboxypeptidase</keyword>
<dbReference type="SUPFAM" id="SSF56601">
    <property type="entry name" value="beta-lactamase/transpeptidase-like"/>
    <property type="match status" value="1"/>
</dbReference>
<protein>
    <submittedName>
        <fullName evidence="14">D-alanyl-D-alanine carboxypeptidase DacB</fullName>
        <ecNumber evidence="14">3.4.16.4</ecNumber>
    </submittedName>
</protein>
<keyword evidence="11" id="KW-0472">Membrane</keyword>
<dbReference type="PANTHER" id="PTHR21581">
    <property type="entry name" value="D-ALANYL-D-ALANINE CARBOXYPEPTIDASE"/>
    <property type="match status" value="1"/>
</dbReference>
<keyword evidence="3 14" id="KW-0378">Hydrolase</keyword>
<name>A0A564UD78_9FIRM</name>
<feature type="transmembrane region" description="Helical" evidence="11">
    <location>
        <begin position="490"/>
        <end position="511"/>
    </location>
</feature>
<evidence type="ECO:0000259" key="13">
    <source>
        <dbReference type="Pfam" id="PF00768"/>
    </source>
</evidence>
<accession>A0A564UD78</accession>
<dbReference type="Gene3D" id="3.40.710.10">
    <property type="entry name" value="DD-peptidase/beta-lactamase superfamily"/>
    <property type="match status" value="1"/>
</dbReference>
<feature type="active site" description="Acyl-ester intermediate" evidence="7">
    <location>
        <position position="118"/>
    </location>
</feature>
<keyword evidence="4" id="KW-0133">Cell shape</keyword>
<dbReference type="Pfam" id="PF00768">
    <property type="entry name" value="Peptidase_S11"/>
    <property type="match status" value="1"/>
</dbReference>
<dbReference type="InterPro" id="IPR001967">
    <property type="entry name" value="Peptidase_S11_N"/>
</dbReference>
<evidence type="ECO:0000256" key="12">
    <source>
        <dbReference type="SAM" id="SignalP"/>
    </source>
</evidence>
<proteinExistence type="inferred from homology"/>
<feature type="binding site" evidence="8">
    <location>
        <position position="292"/>
    </location>
    <ligand>
        <name>substrate</name>
    </ligand>
</feature>
<keyword evidence="11" id="KW-0812">Transmembrane</keyword>
<dbReference type="AlphaFoldDB" id="A0A564UD78"/>
<evidence type="ECO:0000256" key="11">
    <source>
        <dbReference type="SAM" id="Phobius"/>
    </source>
</evidence>
<feature type="region of interest" description="Disordered" evidence="10">
    <location>
        <begin position="28"/>
        <end position="64"/>
    </location>
</feature>
<evidence type="ECO:0000256" key="8">
    <source>
        <dbReference type="PIRSR" id="PIRSR618044-2"/>
    </source>
</evidence>
<dbReference type="PANTHER" id="PTHR21581:SF6">
    <property type="entry name" value="TRAFFICKING PROTEIN PARTICLE COMPLEX SUBUNIT 12"/>
    <property type="match status" value="1"/>
</dbReference>
<feature type="signal peptide" evidence="12">
    <location>
        <begin position="1"/>
        <end position="29"/>
    </location>
</feature>
<gene>
    <name evidence="14" type="primary">dacB_2</name>
    <name evidence="14" type="ORF">DLSSTS7063_02399</name>
</gene>
<evidence type="ECO:0000256" key="6">
    <source>
        <dbReference type="ARBA" id="ARBA00023316"/>
    </source>
</evidence>
<comment type="similarity">
    <text evidence="1 9">Belongs to the peptidase S11 family.</text>
</comment>
<keyword evidence="5" id="KW-0573">Peptidoglycan synthesis</keyword>
<keyword evidence="6" id="KW-0961">Cell wall biogenesis/degradation</keyword>
<evidence type="ECO:0000256" key="7">
    <source>
        <dbReference type="PIRSR" id="PIRSR618044-1"/>
    </source>
</evidence>
<dbReference type="GO" id="GO:0071555">
    <property type="term" value="P:cell wall organization"/>
    <property type="evidence" value="ECO:0007669"/>
    <property type="project" value="UniProtKB-KW"/>
</dbReference>
<dbReference type="InterPro" id="IPR018044">
    <property type="entry name" value="Peptidase_S11"/>
</dbReference>
<keyword evidence="11" id="KW-1133">Transmembrane helix</keyword>
<feature type="active site" description="Proton acceptor" evidence="7">
    <location>
        <position position="121"/>
    </location>
</feature>
<sequence length="515" mass="56504">MRGKKQIAAVVLAVILAVTAGMPHSTVYAEPDSTGNAQAADAAADDTKKEEKKEEDMTPEELEKKAEEDAYKMEIQSNSWKNWPQGPGTYGEAAIVMDAGTGSILYAKNIDGHEYPASITKVLTSLIALKYGSLSDQVTFSNDCISFMQPGDSSVGLKEGNVISLEQALYATLLASANEAAYAVAENVGKNAGHDYNWFIQQMNEECKSLGGENSNFVNANGLHDDNHYTCARDMALIGREIWRYPEFLKICQEQSYTIPASDTTEEHVFPQHHKMLIKENKNYYQYAVAGKTGYTSNALSTLITMADNGNMKLVCVVLRTHGANIYSDTKNLFEYVFNNFQKIPVADEKKPTEVKEFITASDESENAGSAQTGGNEYQPLEDGYVILPKDVSYKDTDYEITDVDEKTGEGTIQYTYDGHSVGSATAKFTEKYLQKISTGKECVDNSGTAKNSGGKSSAKSIWTNFVQKAKAAWAFGQKKYAGKSASEQYMIAGGCVALVILIFSLIVVLIRRRR</sequence>
<dbReference type="GO" id="GO:0009252">
    <property type="term" value="P:peptidoglycan biosynthetic process"/>
    <property type="evidence" value="ECO:0007669"/>
    <property type="project" value="UniProtKB-KW"/>
</dbReference>
<feature type="chain" id="PRO_5021988600" evidence="12">
    <location>
        <begin position="30"/>
        <end position="515"/>
    </location>
</feature>
<evidence type="ECO:0000256" key="10">
    <source>
        <dbReference type="SAM" id="MobiDB-lite"/>
    </source>
</evidence>
<feature type="compositionally biased region" description="Basic and acidic residues" evidence="10">
    <location>
        <begin position="45"/>
        <end position="64"/>
    </location>
</feature>
<reference evidence="14 15" key="1">
    <citation type="submission" date="2019-07" db="EMBL/GenBank/DDBJ databases">
        <authorList>
            <person name="Hibberd C M."/>
            <person name="Gehrig L. J."/>
            <person name="Chang H.-W."/>
            <person name="Venkatesh S."/>
        </authorList>
    </citation>
    <scope>NUCLEOTIDE SEQUENCE [LARGE SCALE GENOMIC DNA]</scope>
    <source>
        <strain evidence="14">Dorea_longicatena_SSTS_Bg7063</strain>
    </source>
</reference>
<dbReference type="Proteomes" id="UP000398619">
    <property type="component" value="Unassembled WGS sequence"/>
</dbReference>